<evidence type="ECO:0000259" key="1">
    <source>
        <dbReference type="SMART" id="SM00507"/>
    </source>
</evidence>
<dbReference type="InterPro" id="IPR052892">
    <property type="entry name" value="NA-targeting_endonuclease"/>
</dbReference>
<keyword evidence="2" id="KW-0540">Nuclease</keyword>
<dbReference type="Proteomes" id="UP000709959">
    <property type="component" value="Unassembled WGS sequence"/>
</dbReference>
<dbReference type="InterPro" id="IPR029471">
    <property type="entry name" value="HNH_5"/>
</dbReference>
<dbReference type="PANTHER" id="PTHR33877:SF2">
    <property type="entry name" value="OS07G0170200 PROTEIN"/>
    <property type="match status" value="1"/>
</dbReference>
<name>A0A936K6M2_9BACT</name>
<dbReference type="GO" id="GO:0004519">
    <property type="term" value="F:endonuclease activity"/>
    <property type="evidence" value="ECO:0007669"/>
    <property type="project" value="UniProtKB-KW"/>
</dbReference>
<keyword evidence="2" id="KW-0255">Endonuclease</keyword>
<feature type="domain" description="HNH nuclease" evidence="1">
    <location>
        <begin position="78"/>
        <end position="129"/>
    </location>
</feature>
<sequence length="168" mass="18668">MLKGRERHGAGEVIAVDRNYVPMQEVSRRRALCAVVSGRAHVLNPATFERHGDLAGRLELIIFPHAQACSDSKLLLGRLERRVLRRDHFLCQYEGCAKKATTVDHVIPLCQGGSTTWQNLVGCCLGCNQTKGGRTPEQAGMVLKRQPKGPRAHLFERFEELLKRASAA</sequence>
<gene>
    <name evidence="2" type="ORF">IPN91_02475</name>
</gene>
<dbReference type="AlphaFoldDB" id="A0A936K6M2"/>
<reference evidence="2 3" key="1">
    <citation type="submission" date="2020-10" db="EMBL/GenBank/DDBJ databases">
        <title>Connecting structure to function with the recovery of over 1000 high-quality activated sludge metagenome-assembled genomes encoding full-length rRNA genes using long-read sequencing.</title>
        <authorList>
            <person name="Singleton C.M."/>
            <person name="Petriglieri F."/>
            <person name="Kristensen J.M."/>
            <person name="Kirkegaard R.H."/>
            <person name="Michaelsen T.Y."/>
            <person name="Andersen M.H."/>
            <person name="Karst S.M."/>
            <person name="Dueholm M.S."/>
            <person name="Nielsen P.H."/>
            <person name="Albertsen M."/>
        </authorList>
    </citation>
    <scope>NUCLEOTIDE SEQUENCE [LARGE SCALE GENOMIC DNA]</scope>
    <source>
        <strain evidence="2">OdNE_18-Q3-R46-58_MAXAC.008</strain>
    </source>
</reference>
<comment type="caution">
    <text evidence="2">The sequence shown here is derived from an EMBL/GenBank/DDBJ whole genome shotgun (WGS) entry which is preliminary data.</text>
</comment>
<organism evidence="2 3">
    <name type="scientific">Candidatus Geothrix odensensis</name>
    <dbReference type="NCBI Taxonomy" id="2954440"/>
    <lineage>
        <taxon>Bacteria</taxon>
        <taxon>Pseudomonadati</taxon>
        <taxon>Acidobacteriota</taxon>
        <taxon>Holophagae</taxon>
        <taxon>Holophagales</taxon>
        <taxon>Holophagaceae</taxon>
        <taxon>Geothrix</taxon>
    </lineage>
</organism>
<keyword evidence="2" id="KW-0378">Hydrolase</keyword>
<evidence type="ECO:0000313" key="2">
    <source>
        <dbReference type="EMBL" id="MBK8571507.1"/>
    </source>
</evidence>
<dbReference type="CDD" id="cd00085">
    <property type="entry name" value="HNHc"/>
    <property type="match status" value="1"/>
</dbReference>
<accession>A0A936K6M2</accession>
<dbReference type="EMBL" id="JADKCH010000001">
    <property type="protein sequence ID" value="MBK8571507.1"/>
    <property type="molecule type" value="Genomic_DNA"/>
</dbReference>
<dbReference type="InterPro" id="IPR003615">
    <property type="entry name" value="HNH_nuc"/>
</dbReference>
<dbReference type="SMART" id="SM00507">
    <property type="entry name" value="HNHc"/>
    <property type="match status" value="1"/>
</dbReference>
<dbReference type="Pfam" id="PF14279">
    <property type="entry name" value="HNH_5"/>
    <property type="match status" value="1"/>
</dbReference>
<dbReference type="PANTHER" id="PTHR33877">
    <property type="entry name" value="SLL1193 PROTEIN"/>
    <property type="match status" value="1"/>
</dbReference>
<evidence type="ECO:0000313" key="3">
    <source>
        <dbReference type="Proteomes" id="UP000709959"/>
    </source>
</evidence>
<protein>
    <submittedName>
        <fullName evidence="2">HNH endonuclease</fullName>
    </submittedName>
</protein>
<dbReference type="Gene3D" id="1.10.30.50">
    <property type="match status" value="1"/>
</dbReference>
<proteinExistence type="predicted"/>